<name>A0ABC8UD17_9AQUA</name>
<keyword evidence="1" id="KW-0732">Signal</keyword>
<sequence length="73" mass="8402">MGDQRVLVYLCRNTEGKLDSEGRVWAAPYRWGSMVIAYKKSKFQKHNLAPIEVSCLSSFQVFCSLWLCILNQS</sequence>
<evidence type="ECO:0000313" key="2">
    <source>
        <dbReference type="EMBL" id="CAK9179633.1"/>
    </source>
</evidence>
<proteinExistence type="predicted"/>
<accession>A0ABC8UD17</accession>
<comment type="caution">
    <text evidence="2">The sequence shown here is derived from an EMBL/GenBank/DDBJ whole genome shotgun (WGS) entry which is preliminary data.</text>
</comment>
<keyword evidence="3" id="KW-1185">Reference proteome</keyword>
<evidence type="ECO:0000313" key="3">
    <source>
        <dbReference type="Proteomes" id="UP001642360"/>
    </source>
</evidence>
<dbReference type="PANTHER" id="PTHR30222:SF17">
    <property type="entry name" value="SPERMIDINE_PUTRESCINE-BINDING PERIPLASMIC PROTEIN"/>
    <property type="match status" value="1"/>
</dbReference>
<dbReference type="EMBL" id="CAUOFW020007558">
    <property type="protein sequence ID" value="CAK9179633.1"/>
    <property type="molecule type" value="Genomic_DNA"/>
</dbReference>
<reference evidence="2 3" key="1">
    <citation type="submission" date="2024-02" db="EMBL/GenBank/DDBJ databases">
        <authorList>
            <person name="Vignale AGUSTIN F."/>
            <person name="Sosa J E."/>
            <person name="Modenutti C."/>
        </authorList>
    </citation>
    <scope>NUCLEOTIDE SEQUENCE [LARGE SCALE GENOMIC DNA]</scope>
</reference>
<evidence type="ECO:0000256" key="1">
    <source>
        <dbReference type="ARBA" id="ARBA00022729"/>
    </source>
</evidence>
<gene>
    <name evidence="2" type="ORF">ILEXP_LOCUS49576</name>
</gene>
<dbReference type="AlphaFoldDB" id="A0ABC8UD17"/>
<dbReference type="PANTHER" id="PTHR30222">
    <property type="entry name" value="SPERMIDINE/PUTRESCINE-BINDING PERIPLASMIC PROTEIN"/>
    <property type="match status" value="1"/>
</dbReference>
<organism evidence="2 3">
    <name type="scientific">Ilex paraguariensis</name>
    <name type="common">yerba mate</name>
    <dbReference type="NCBI Taxonomy" id="185542"/>
    <lineage>
        <taxon>Eukaryota</taxon>
        <taxon>Viridiplantae</taxon>
        <taxon>Streptophyta</taxon>
        <taxon>Embryophyta</taxon>
        <taxon>Tracheophyta</taxon>
        <taxon>Spermatophyta</taxon>
        <taxon>Magnoliopsida</taxon>
        <taxon>eudicotyledons</taxon>
        <taxon>Gunneridae</taxon>
        <taxon>Pentapetalae</taxon>
        <taxon>asterids</taxon>
        <taxon>campanulids</taxon>
        <taxon>Aquifoliales</taxon>
        <taxon>Aquifoliaceae</taxon>
        <taxon>Ilex</taxon>
    </lineage>
</organism>
<dbReference type="Proteomes" id="UP001642360">
    <property type="component" value="Unassembled WGS sequence"/>
</dbReference>
<protein>
    <submittedName>
        <fullName evidence="2">Uncharacterized protein</fullName>
    </submittedName>
</protein>